<name>A0ABD5VE82_9EURY</name>
<keyword evidence="1" id="KW-0547">Nucleotide-binding</keyword>
<accession>A0ABD5VE82</accession>
<dbReference type="EMBL" id="JBHSXN010000002">
    <property type="protein sequence ID" value="MFC6953685.1"/>
    <property type="molecule type" value="Genomic_DNA"/>
</dbReference>
<reference evidence="4 5" key="1">
    <citation type="journal article" date="2019" name="Int. J. Syst. Evol. Microbiol.">
        <title>The Global Catalogue of Microorganisms (GCM) 10K type strain sequencing project: providing services to taxonomists for standard genome sequencing and annotation.</title>
        <authorList>
            <consortium name="The Broad Institute Genomics Platform"/>
            <consortium name="The Broad Institute Genome Sequencing Center for Infectious Disease"/>
            <person name="Wu L."/>
            <person name="Ma J."/>
        </authorList>
    </citation>
    <scope>NUCLEOTIDE SEQUENCE [LARGE SCALE GENOMIC DNA]</scope>
    <source>
        <strain evidence="4 5">GX26</strain>
    </source>
</reference>
<protein>
    <submittedName>
        <fullName evidence="4">MinD/ParA family protein</fullName>
    </submittedName>
</protein>
<dbReference type="PANTHER" id="PTHR43384">
    <property type="entry name" value="SEPTUM SITE-DETERMINING PROTEIN MIND HOMOLOG, CHLOROPLASTIC-RELATED"/>
    <property type="match status" value="1"/>
</dbReference>
<proteinExistence type="predicted"/>
<dbReference type="SUPFAM" id="SSF52540">
    <property type="entry name" value="P-loop containing nucleoside triphosphate hydrolases"/>
    <property type="match status" value="1"/>
</dbReference>
<evidence type="ECO:0000256" key="1">
    <source>
        <dbReference type="ARBA" id="ARBA00022741"/>
    </source>
</evidence>
<dbReference type="InterPro" id="IPR002586">
    <property type="entry name" value="CobQ/CobB/MinD/ParA_Nub-bd_dom"/>
</dbReference>
<evidence type="ECO:0000313" key="4">
    <source>
        <dbReference type="EMBL" id="MFC6953685.1"/>
    </source>
</evidence>
<dbReference type="Gene3D" id="3.40.50.300">
    <property type="entry name" value="P-loop containing nucleotide triphosphate hydrolases"/>
    <property type="match status" value="1"/>
</dbReference>
<keyword evidence="5" id="KW-1185">Reference proteome</keyword>
<dbReference type="InterPro" id="IPR050625">
    <property type="entry name" value="ParA/MinD_ATPase"/>
</dbReference>
<comment type="caution">
    <text evidence="4">The sequence shown here is derived from an EMBL/GenBank/DDBJ whole genome shotgun (WGS) entry which is preliminary data.</text>
</comment>
<sequence>MLAFAGGKGGTGKTTTALAFARELAAGRAGEASGRSVTVVDADVDMPDVHSMVGVDRTPTVLECPRGRPAPSLSGVRVAPAPPGDATDAFEKTLFELRAADRPSAEGRPTGARPRCRVVVDAPCGGGPDAARPLAAADGVVLVTRPTPAAVRDTAKTAAMARALETPVVAAVVVGNHPPRALEDVLGAPRVVTVPLVDGDPLTAPAHRTAMGRLCKGLRRGRHLFTE</sequence>
<keyword evidence="2" id="KW-0067">ATP-binding</keyword>
<evidence type="ECO:0000313" key="5">
    <source>
        <dbReference type="Proteomes" id="UP001596395"/>
    </source>
</evidence>
<dbReference type="Proteomes" id="UP001596395">
    <property type="component" value="Unassembled WGS sequence"/>
</dbReference>
<gene>
    <name evidence="4" type="ORF">ACFQGB_12500</name>
</gene>
<dbReference type="AlphaFoldDB" id="A0ABD5VE82"/>
<dbReference type="InterPro" id="IPR027417">
    <property type="entry name" value="P-loop_NTPase"/>
</dbReference>
<evidence type="ECO:0000259" key="3">
    <source>
        <dbReference type="Pfam" id="PF01656"/>
    </source>
</evidence>
<dbReference type="PANTHER" id="PTHR43384:SF6">
    <property type="entry name" value="SEPTUM SITE-DETERMINING PROTEIN MIND HOMOLOG, CHLOROPLASTIC"/>
    <property type="match status" value="1"/>
</dbReference>
<dbReference type="Pfam" id="PF01656">
    <property type="entry name" value="CbiA"/>
    <property type="match status" value="1"/>
</dbReference>
<feature type="domain" description="CobQ/CobB/MinD/ParA nucleotide binding" evidence="3">
    <location>
        <begin position="2"/>
        <end position="164"/>
    </location>
</feature>
<dbReference type="RefSeq" id="WP_336350639.1">
    <property type="nucleotide sequence ID" value="NZ_JAZAQL010000002.1"/>
</dbReference>
<organism evidence="4 5">
    <name type="scientific">Halorubellus litoreus</name>
    <dbReference type="NCBI Taxonomy" id="755308"/>
    <lineage>
        <taxon>Archaea</taxon>
        <taxon>Methanobacteriati</taxon>
        <taxon>Methanobacteriota</taxon>
        <taxon>Stenosarchaea group</taxon>
        <taxon>Halobacteria</taxon>
        <taxon>Halobacteriales</taxon>
        <taxon>Halorubellaceae</taxon>
        <taxon>Halorubellus</taxon>
    </lineage>
</organism>
<evidence type="ECO:0000256" key="2">
    <source>
        <dbReference type="ARBA" id="ARBA00022840"/>
    </source>
</evidence>
<dbReference type="GO" id="GO:0005524">
    <property type="term" value="F:ATP binding"/>
    <property type="evidence" value="ECO:0007669"/>
    <property type="project" value="UniProtKB-KW"/>
</dbReference>